<organism evidence="1 2">
    <name type="scientific">Gigaspora margarita</name>
    <dbReference type="NCBI Taxonomy" id="4874"/>
    <lineage>
        <taxon>Eukaryota</taxon>
        <taxon>Fungi</taxon>
        <taxon>Fungi incertae sedis</taxon>
        <taxon>Mucoromycota</taxon>
        <taxon>Glomeromycotina</taxon>
        <taxon>Glomeromycetes</taxon>
        <taxon>Diversisporales</taxon>
        <taxon>Gigasporaceae</taxon>
        <taxon>Gigaspora</taxon>
    </lineage>
</organism>
<gene>
    <name evidence="1" type="ORF">GMARGA_LOCUS9438</name>
</gene>
<accession>A0ABN7URH4</accession>
<dbReference type="Proteomes" id="UP000789901">
    <property type="component" value="Unassembled WGS sequence"/>
</dbReference>
<evidence type="ECO:0000313" key="1">
    <source>
        <dbReference type="EMBL" id="CAG8652649.1"/>
    </source>
</evidence>
<dbReference type="EMBL" id="CAJVQB010005071">
    <property type="protein sequence ID" value="CAG8652649.1"/>
    <property type="molecule type" value="Genomic_DNA"/>
</dbReference>
<name>A0ABN7URH4_GIGMA</name>
<proteinExistence type="predicted"/>
<reference evidence="1 2" key="1">
    <citation type="submission" date="2021-06" db="EMBL/GenBank/DDBJ databases">
        <authorList>
            <person name="Kallberg Y."/>
            <person name="Tangrot J."/>
            <person name="Rosling A."/>
        </authorList>
    </citation>
    <scope>NUCLEOTIDE SEQUENCE [LARGE SCALE GENOMIC DNA]</scope>
    <source>
        <strain evidence="1 2">120-4 pot B 10/14</strain>
    </source>
</reference>
<keyword evidence="2" id="KW-1185">Reference proteome</keyword>
<evidence type="ECO:0000313" key="2">
    <source>
        <dbReference type="Proteomes" id="UP000789901"/>
    </source>
</evidence>
<comment type="caution">
    <text evidence="1">The sequence shown here is derived from an EMBL/GenBank/DDBJ whole genome shotgun (WGS) entry which is preliminary data.</text>
</comment>
<protein>
    <submittedName>
        <fullName evidence="1">9996_t:CDS:1</fullName>
    </submittedName>
</protein>
<sequence length="247" mass="28147">MNEKQERETIIKSVLEDESDTIQVRTSSGWSYDDPLVRISYSITDACLPFKTEKKTRAVVNFWYDIQQSIAVRHALLGHLSAFGASVKKSRVDGQDSQLDNDNEQSSANIQDSRLANYSEQSPSASAFSDHVNLEDETNCTTDNNNIKKHHPKWREIISTNPYAMNKPQLSQEVLSSLCKAANRHLSHEDVFMECGESDLNRLVALMFNNLIPEIAPQKLFEEKHCDMFIIQLLILFIDPKKNTNLN</sequence>